<dbReference type="Gene3D" id="2.40.50.140">
    <property type="entry name" value="Nucleic acid-binding proteins"/>
    <property type="match status" value="1"/>
</dbReference>
<dbReference type="InterPro" id="IPR012340">
    <property type="entry name" value="NA-bd_OB-fold"/>
</dbReference>
<protein>
    <recommendedName>
        <fullName evidence="4">K Homology domain-containing protein</fullName>
    </recommendedName>
</protein>
<proteinExistence type="predicted"/>
<dbReference type="SUPFAM" id="SSF110324">
    <property type="entry name" value="Ribosomal L27 protein-like"/>
    <property type="match status" value="1"/>
</dbReference>
<dbReference type="InterPro" id="IPR026699">
    <property type="entry name" value="Exosome_RNA_bind1/RRP40/RRP4"/>
</dbReference>
<evidence type="ECO:0000256" key="1">
    <source>
        <dbReference type="ARBA" id="ARBA00022835"/>
    </source>
</evidence>
<dbReference type="SUPFAM" id="SSF54791">
    <property type="entry name" value="Eukaryotic type KH-domain (KH-domain type I)"/>
    <property type="match status" value="1"/>
</dbReference>
<evidence type="ECO:0000313" key="5">
    <source>
        <dbReference type="EMBL" id="OIR22108.1"/>
    </source>
</evidence>
<sequence length="223" mass="24269">MSGESSVTSNRKLVLPGDLIETKSKPGKGIFRSEGRVHSSVVGYSSDKSGYINVNAITGRYNPKVGDKIIAVCAETGPSIWRMNIGSSFNSTLHHSESGWKVPFGDTARFLSIGDAIWAEVSMVDASGSHQISLKKDDCRKLYSGNIVKINPTNVPRIIGKQGSMISLIRDNTKTRIQIGQNGYIWIDGKGDDIALAQEAIETIDREATSEGLTKKIEKLLEK</sequence>
<dbReference type="EMBL" id="MIYZ01000023">
    <property type="protein sequence ID" value="OIR22108.1"/>
    <property type="molecule type" value="Genomic_DNA"/>
</dbReference>
<dbReference type="PANTHER" id="PTHR21321">
    <property type="entry name" value="PNAS-3 RELATED"/>
    <property type="match status" value="1"/>
</dbReference>
<dbReference type="PANTHER" id="PTHR21321:SF4">
    <property type="entry name" value="EXOSOME COMPLEX COMPONENT RRP4"/>
    <property type="match status" value="1"/>
</dbReference>
<accession>A0A1J5U842</accession>
<keyword evidence="1" id="KW-0271">Exosome</keyword>
<keyword evidence="2 3" id="KW-0694">RNA-binding</keyword>
<dbReference type="Pfam" id="PF00013">
    <property type="entry name" value="KH_1"/>
    <property type="match status" value="1"/>
</dbReference>
<evidence type="ECO:0000256" key="3">
    <source>
        <dbReference type="PROSITE-ProRule" id="PRU00117"/>
    </source>
</evidence>
<evidence type="ECO:0000259" key="4">
    <source>
        <dbReference type="SMART" id="SM00322"/>
    </source>
</evidence>
<dbReference type="Gene3D" id="2.40.50.100">
    <property type="match status" value="1"/>
</dbReference>
<dbReference type="GO" id="GO:0034475">
    <property type="term" value="P:U4 snRNA 3'-end processing"/>
    <property type="evidence" value="ECO:0007669"/>
    <property type="project" value="TreeGrafter"/>
</dbReference>
<evidence type="ECO:0000256" key="2">
    <source>
        <dbReference type="ARBA" id="ARBA00022884"/>
    </source>
</evidence>
<dbReference type="GO" id="GO:0071034">
    <property type="term" value="P:CUT catabolic process"/>
    <property type="evidence" value="ECO:0007669"/>
    <property type="project" value="TreeGrafter"/>
</dbReference>
<reference evidence="5 6" key="1">
    <citation type="submission" date="2016-08" db="EMBL/GenBank/DDBJ databases">
        <title>New Insights into Marine Group III Euryarchaeota, from dark to light.</title>
        <authorList>
            <person name="Haro-Moreno J.M."/>
            <person name="Rodriguez-Valera F."/>
            <person name="Lopez-Garcia P."/>
            <person name="Moreira D."/>
            <person name="Martin-Cuadrado A.B."/>
        </authorList>
    </citation>
    <scope>NUCLEOTIDE SEQUENCE [LARGE SCALE GENOMIC DNA]</scope>
    <source>
        <strain evidence="5">CG-Epi2</strain>
    </source>
</reference>
<evidence type="ECO:0000313" key="6">
    <source>
        <dbReference type="Proteomes" id="UP000183615"/>
    </source>
</evidence>
<dbReference type="SMART" id="SM00322">
    <property type="entry name" value="KH"/>
    <property type="match status" value="1"/>
</dbReference>
<dbReference type="GO" id="GO:0071051">
    <property type="term" value="P:poly(A)-dependent snoRNA 3'-end processing"/>
    <property type="evidence" value="ECO:0007669"/>
    <property type="project" value="TreeGrafter"/>
</dbReference>
<dbReference type="CDD" id="cd22524">
    <property type="entry name" value="KH-I_Rrp4_prokar"/>
    <property type="match status" value="1"/>
</dbReference>
<dbReference type="InterPro" id="IPR004087">
    <property type="entry name" value="KH_dom"/>
</dbReference>
<gene>
    <name evidence="5" type="ORF">BET99_01040</name>
</gene>
<dbReference type="Proteomes" id="UP000183615">
    <property type="component" value="Unassembled WGS sequence"/>
</dbReference>
<dbReference type="GO" id="GO:0000178">
    <property type="term" value="C:exosome (RNase complex)"/>
    <property type="evidence" value="ECO:0007669"/>
    <property type="project" value="UniProtKB-KW"/>
</dbReference>
<comment type="caution">
    <text evidence="5">The sequence shown here is derived from an EMBL/GenBank/DDBJ whole genome shotgun (WGS) entry which is preliminary data.</text>
</comment>
<dbReference type="InterPro" id="IPR004088">
    <property type="entry name" value="KH_dom_type_1"/>
</dbReference>
<dbReference type="InterPro" id="IPR036612">
    <property type="entry name" value="KH_dom_type_1_sf"/>
</dbReference>
<name>A0A1J5U842_9ARCH</name>
<dbReference type="Gene3D" id="3.30.1370.10">
    <property type="entry name" value="K Homology domain, type 1"/>
    <property type="match status" value="1"/>
</dbReference>
<dbReference type="SUPFAM" id="SSF50249">
    <property type="entry name" value="Nucleic acid-binding proteins"/>
    <property type="match status" value="1"/>
</dbReference>
<dbReference type="GO" id="GO:0000467">
    <property type="term" value="P:exonucleolytic trimming to generate mature 3'-end of 5.8S rRNA from tricistronic rRNA transcript (SSU-rRNA, 5.8S rRNA, LSU-rRNA)"/>
    <property type="evidence" value="ECO:0007669"/>
    <property type="project" value="TreeGrafter"/>
</dbReference>
<dbReference type="AlphaFoldDB" id="A0A1J5U842"/>
<dbReference type="GO" id="GO:0003723">
    <property type="term" value="F:RNA binding"/>
    <property type="evidence" value="ECO:0007669"/>
    <property type="project" value="UniProtKB-UniRule"/>
</dbReference>
<dbReference type="PROSITE" id="PS50084">
    <property type="entry name" value="KH_TYPE_1"/>
    <property type="match status" value="1"/>
</dbReference>
<feature type="domain" description="K Homology" evidence="4">
    <location>
        <begin position="142"/>
        <end position="206"/>
    </location>
</feature>
<organism evidence="5 6">
    <name type="scientific">Marine Group III euryarchaeote CG-Epi2</name>
    <dbReference type="NCBI Taxonomy" id="1888996"/>
    <lineage>
        <taxon>Archaea</taxon>
        <taxon>Methanobacteriati</taxon>
        <taxon>Thermoplasmatota</taxon>
        <taxon>Thermoplasmata</taxon>
        <taxon>Candidatus Thermoprofundales</taxon>
    </lineage>
</organism>